<feature type="transmembrane region" description="Helical" evidence="1">
    <location>
        <begin position="18"/>
        <end position="40"/>
    </location>
</feature>
<name>A0A1M5JHP6_STRHI</name>
<feature type="transmembrane region" description="Helical" evidence="1">
    <location>
        <begin position="144"/>
        <end position="164"/>
    </location>
</feature>
<sequence>MTTAQELTTLDGIPLHPLVVHATVVLLPLAAISAVALALHSGLRRRYGWAVLALTALAVVATPVTQRTGEQLRARLTAAGPNPLIERHEELGRQLLPLALGFGVTVVLLLVAGRLADRERLADAAAAQRTDDTRTPVPRTWRRIAVASTALVVVMALATTVQVVRVGHSGSVAVWQGTGP</sequence>
<keyword evidence="4" id="KW-1185">Reference proteome</keyword>
<reference evidence="3 4" key="1">
    <citation type="submission" date="2016-11" db="EMBL/GenBank/DDBJ databases">
        <authorList>
            <person name="Jaros S."/>
            <person name="Januszkiewicz K."/>
            <person name="Wedrychowicz H."/>
        </authorList>
    </citation>
    <scope>NUCLEOTIDE SEQUENCE [LARGE SCALE GENOMIC DNA]</scope>
    <source>
        <strain evidence="3 4">DSM 44523</strain>
    </source>
</reference>
<dbReference type="STRING" id="2017.SAMN05444320_108294"/>
<keyword evidence="1" id="KW-1133">Transmembrane helix</keyword>
<evidence type="ECO:0000313" key="3">
    <source>
        <dbReference type="EMBL" id="SHG40072.1"/>
    </source>
</evidence>
<dbReference type="Proteomes" id="UP000184501">
    <property type="component" value="Unassembled WGS sequence"/>
</dbReference>
<evidence type="ECO:0000256" key="1">
    <source>
        <dbReference type="SAM" id="Phobius"/>
    </source>
</evidence>
<protein>
    <recommendedName>
        <fullName evidence="2">DUF2231 domain-containing protein</fullName>
    </recommendedName>
</protein>
<organism evidence="3 4">
    <name type="scientific">Streptoalloteichus hindustanus</name>
    <dbReference type="NCBI Taxonomy" id="2017"/>
    <lineage>
        <taxon>Bacteria</taxon>
        <taxon>Bacillati</taxon>
        <taxon>Actinomycetota</taxon>
        <taxon>Actinomycetes</taxon>
        <taxon>Pseudonocardiales</taxon>
        <taxon>Pseudonocardiaceae</taxon>
        <taxon>Streptoalloteichus</taxon>
    </lineage>
</organism>
<accession>A0A1M5JHP6</accession>
<feature type="domain" description="DUF2231" evidence="2">
    <location>
        <begin position="12"/>
        <end position="176"/>
    </location>
</feature>
<dbReference type="RefSeq" id="WP_073487392.1">
    <property type="nucleotide sequence ID" value="NZ_FQVN01000008.1"/>
</dbReference>
<dbReference type="AlphaFoldDB" id="A0A1M5JHP6"/>
<dbReference type="Pfam" id="PF09990">
    <property type="entry name" value="DUF2231"/>
    <property type="match status" value="1"/>
</dbReference>
<feature type="transmembrane region" description="Helical" evidence="1">
    <location>
        <begin position="47"/>
        <end position="65"/>
    </location>
</feature>
<evidence type="ECO:0000259" key="2">
    <source>
        <dbReference type="Pfam" id="PF09990"/>
    </source>
</evidence>
<feature type="transmembrane region" description="Helical" evidence="1">
    <location>
        <begin position="95"/>
        <end position="112"/>
    </location>
</feature>
<keyword evidence="1" id="KW-0472">Membrane</keyword>
<keyword evidence="1" id="KW-0812">Transmembrane</keyword>
<evidence type="ECO:0000313" key="4">
    <source>
        <dbReference type="Proteomes" id="UP000184501"/>
    </source>
</evidence>
<dbReference type="OrthoDB" id="3695439at2"/>
<proteinExistence type="predicted"/>
<dbReference type="InterPro" id="IPR019251">
    <property type="entry name" value="DUF2231_TM"/>
</dbReference>
<gene>
    <name evidence="3" type="ORF">SAMN05444320_108294</name>
</gene>
<dbReference type="EMBL" id="FQVN01000008">
    <property type="protein sequence ID" value="SHG40072.1"/>
    <property type="molecule type" value="Genomic_DNA"/>
</dbReference>